<evidence type="ECO:0000256" key="5">
    <source>
        <dbReference type="SAM" id="Coils"/>
    </source>
</evidence>
<keyword evidence="8" id="KW-1185">Reference proteome</keyword>
<dbReference type="SUPFAM" id="SSF55781">
    <property type="entry name" value="GAF domain-like"/>
    <property type="match status" value="1"/>
</dbReference>
<sequence length="376" mass="41940">MNKQTVEWSAFDIAHETLTYLKQGLNMKTAQKVAEIIQNISDVDAVAITDQEKILGFAGAGCKNHRHGRSIVTNATKEAIDTGILKVIQNPKDFNCPVSNDCTCPLKSAVIAPLFCEGEVIGALKLYQVNQQEISPKIIKLASGIARILSIQIELAEKERLRQLVAQARLEALQARIRPHFIFNVLNTIIVFSRTDVEKARQLLVQLAKFFRKTLQDPSPFISLREEMEYVETYLYLEQARFGDNLRVHIKVEEAALDVEIPVLCIQPLVENAVMHGITPRSKGGNLTIICKLKRNKLKVLVLDDGVGISKSKLAKIFQPGFGSGNSLALRNIKERLLRLYGREDTLRIRSRPGCGTAILLSLPLQHRCSIANNEG</sequence>
<dbReference type="Proteomes" id="UP000197032">
    <property type="component" value="Unassembled WGS sequence"/>
</dbReference>
<evidence type="ECO:0000313" key="8">
    <source>
        <dbReference type="Proteomes" id="UP000197032"/>
    </source>
</evidence>
<protein>
    <recommendedName>
        <fullName evidence="2">histidine kinase</fullName>
        <ecNumber evidence="2">2.7.13.3</ecNumber>
    </recommendedName>
</protein>
<evidence type="ECO:0000256" key="4">
    <source>
        <dbReference type="ARBA" id="ARBA00023012"/>
    </source>
</evidence>
<comment type="caution">
    <text evidence="7">The sequence shown here is derived from an EMBL/GenBank/DDBJ whole genome shotgun (WGS) entry which is preliminary data.</text>
</comment>
<dbReference type="PROSITE" id="PS50109">
    <property type="entry name" value="HIS_KIN"/>
    <property type="match status" value="1"/>
</dbReference>
<name>A0A1Z5HTI4_9FIRM</name>
<dbReference type="InterPro" id="IPR050640">
    <property type="entry name" value="Bact_2-comp_sensor_kinase"/>
</dbReference>
<accession>A0A1Z5HTI4</accession>
<dbReference type="GO" id="GO:0000155">
    <property type="term" value="F:phosphorelay sensor kinase activity"/>
    <property type="evidence" value="ECO:0007669"/>
    <property type="project" value="InterPro"/>
</dbReference>
<keyword evidence="3 7" id="KW-0808">Transferase</keyword>
<dbReference type="Pfam" id="PF02518">
    <property type="entry name" value="HATPase_c"/>
    <property type="match status" value="1"/>
</dbReference>
<dbReference type="AlphaFoldDB" id="A0A1Z5HTI4"/>
<proteinExistence type="predicted"/>
<dbReference type="InterPro" id="IPR003594">
    <property type="entry name" value="HATPase_dom"/>
</dbReference>
<dbReference type="InterPro" id="IPR004358">
    <property type="entry name" value="Sig_transdc_His_kin-like_C"/>
</dbReference>
<evidence type="ECO:0000313" key="7">
    <source>
        <dbReference type="EMBL" id="GAW92748.1"/>
    </source>
</evidence>
<dbReference type="SUPFAM" id="SSF55874">
    <property type="entry name" value="ATPase domain of HSP90 chaperone/DNA topoisomerase II/histidine kinase"/>
    <property type="match status" value="1"/>
</dbReference>
<evidence type="ECO:0000259" key="6">
    <source>
        <dbReference type="PROSITE" id="PS50109"/>
    </source>
</evidence>
<feature type="coiled-coil region" evidence="5">
    <location>
        <begin position="151"/>
        <end position="178"/>
    </location>
</feature>
<dbReference type="Pfam" id="PF06580">
    <property type="entry name" value="His_kinase"/>
    <property type="match status" value="1"/>
</dbReference>
<dbReference type="RefSeq" id="WP_088554034.1">
    <property type="nucleotide sequence ID" value="NZ_BDGJ01000091.1"/>
</dbReference>
<dbReference type="InterPro" id="IPR010559">
    <property type="entry name" value="Sig_transdc_His_kin_internal"/>
</dbReference>
<dbReference type="PRINTS" id="PR00344">
    <property type="entry name" value="BCTRLSENSOR"/>
</dbReference>
<dbReference type="Gene3D" id="3.30.565.10">
    <property type="entry name" value="Histidine kinase-like ATPase, C-terminal domain"/>
    <property type="match status" value="1"/>
</dbReference>
<dbReference type="PANTHER" id="PTHR34220">
    <property type="entry name" value="SENSOR HISTIDINE KINASE YPDA"/>
    <property type="match status" value="1"/>
</dbReference>
<dbReference type="OrthoDB" id="9809348at2"/>
<reference evidence="8" key="1">
    <citation type="journal article" date="2017" name="Appl. Environ. Microbiol.">
        <title>Genomic analysis of Calderihabitans maritimus KKC1, a thermophilic hydrogenogenic carboxydotrophic bacterium isolated from marine sediment.</title>
        <authorList>
            <person name="Omae K."/>
            <person name="Yoneda Y."/>
            <person name="Fukuyama Y."/>
            <person name="Yoshida T."/>
            <person name="Sako Y."/>
        </authorList>
    </citation>
    <scope>NUCLEOTIDE SEQUENCE [LARGE SCALE GENOMIC DNA]</scope>
    <source>
        <strain evidence="8">KKC1</strain>
    </source>
</reference>
<dbReference type="InterPro" id="IPR005467">
    <property type="entry name" value="His_kinase_dom"/>
</dbReference>
<dbReference type="EC" id="2.7.13.3" evidence="2"/>
<dbReference type="EMBL" id="BDGJ01000091">
    <property type="protein sequence ID" value="GAW92748.1"/>
    <property type="molecule type" value="Genomic_DNA"/>
</dbReference>
<keyword evidence="5" id="KW-0175">Coiled coil</keyword>
<comment type="catalytic activity">
    <reaction evidence="1">
        <text>ATP + protein L-histidine = ADP + protein N-phospho-L-histidine.</text>
        <dbReference type="EC" id="2.7.13.3"/>
    </reaction>
</comment>
<dbReference type="SMART" id="SM00387">
    <property type="entry name" value="HATPase_c"/>
    <property type="match status" value="1"/>
</dbReference>
<dbReference type="InterPro" id="IPR029016">
    <property type="entry name" value="GAF-like_dom_sf"/>
</dbReference>
<gene>
    <name evidence="7" type="ORF">KKC1_18980</name>
</gene>
<dbReference type="InterPro" id="IPR036890">
    <property type="entry name" value="HATPase_C_sf"/>
</dbReference>
<dbReference type="GO" id="GO:0016020">
    <property type="term" value="C:membrane"/>
    <property type="evidence" value="ECO:0007669"/>
    <property type="project" value="InterPro"/>
</dbReference>
<feature type="domain" description="Histidine kinase" evidence="6">
    <location>
        <begin position="266"/>
        <end position="367"/>
    </location>
</feature>
<dbReference type="PANTHER" id="PTHR34220:SF7">
    <property type="entry name" value="SENSOR HISTIDINE KINASE YPDA"/>
    <property type="match status" value="1"/>
</dbReference>
<evidence type="ECO:0000256" key="2">
    <source>
        <dbReference type="ARBA" id="ARBA00012438"/>
    </source>
</evidence>
<dbReference type="Gene3D" id="3.30.450.40">
    <property type="match status" value="1"/>
</dbReference>
<keyword evidence="4" id="KW-0902">Two-component regulatory system</keyword>
<evidence type="ECO:0000256" key="1">
    <source>
        <dbReference type="ARBA" id="ARBA00000085"/>
    </source>
</evidence>
<keyword evidence="3 7" id="KW-0418">Kinase</keyword>
<evidence type="ECO:0000256" key="3">
    <source>
        <dbReference type="ARBA" id="ARBA00022777"/>
    </source>
</evidence>
<dbReference type="Pfam" id="PF15714">
    <property type="entry name" value="SpoVT_C"/>
    <property type="match status" value="1"/>
</dbReference>
<organism evidence="7 8">
    <name type="scientific">Calderihabitans maritimus</name>
    <dbReference type="NCBI Taxonomy" id="1246530"/>
    <lineage>
        <taxon>Bacteria</taxon>
        <taxon>Bacillati</taxon>
        <taxon>Bacillota</taxon>
        <taxon>Clostridia</taxon>
        <taxon>Neomoorellales</taxon>
        <taxon>Calderihabitantaceae</taxon>
        <taxon>Calderihabitans</taxon>
    </lineage>
</organism>